<name>A0A974CIX1_XENLA</name>
<dbReference type="Proteomes" id="UP000694892">
    <property type="component" value="Chromosome 6S"/>
</dbReference>
<organism evidence="1 2">
    <name type="scientific">Xenopus laevis</name>
    <name type="common">African clawed frog</name>
    <dbReference type="NCBI Taxonomy" id="8355"/>
    <lineage>
        <taxon>Eukaryota</taxon>
        <taxon>Metazoa</taxon>
        <taxon>Chordata</taxon>
        <taxon>Craniata</taxon>
        <taxon>Vertebrata</taxon>
        <taxon>Euteleostomi</taxon>
        <taxon>Amphibia</taxon>
        <taxon>Batrachia</taxon>
        <taxon>Anura</taxon>
        <taxon>Pipoidea</taxon>
        <taxon>Pipidae</taxon>
        <taxon>Xenopodinae</taxon>
        <taxon>Xenopus</taxon>
        <taxon>Xenopus</taxon>
    </lineage>
</organism>
<dbReference type="EMBL" id="CM004477">
    <property type="protein sequence ID" value="OCT74260.1"/>
    <property type="molecule type" value="Genomic_DNA"/>
</dbReference>
<reference evidence="2" key="1">
    <citation type="journal article" date="2016" name="Nature">
        <title>Genome evolution in the allotetraploid frog Xenopus laevis.</title>
        <authorList>
            <person name="Session A.M."/>
            <person name="Uno Y."/>
            <person name="Kwon T."/>
            <person name="Chapman J.A."/>
            <person name="Toyoda A."/>
            <person name="Takahashi S."/>
            <person name="Fukui A."/>
            <person name="Hikosaka A."/>
            <person name="Suzuki A."/>
            <person name="Kondo M."/>
            <person name="van Heeringen S.J."/>
            <person name="Quigley I."/>
            <person name="Heinz S."/>
            <person name="Ogino H."/>
            <person name="Ochi H."/>
            <person name="Hellsten U."/>
            <person name="Lyons J.B."/>
            <person name="Simakov O."/>
            <person name="Putnam N."/>
            <person name="Stites J."/>
            <person name="Kuroki Y."/>
            <person name="Tanaka T."/>
            <person name="Michiue T."/>
            <person name="Watanabe M."/>
            <person name="Bogdanovic O."/>
            <person name="Lister R."/>
            <person name="Georgiou G."/>
            <person name="Paranjpe S.S."/>
            <person name="van Kruijsbergen I."/>
            <person name="Shu S."/>
            <person name="Carlson J."/>
            <person name="Kinoshita T."/>
            <person name="Ohta Y."/>
            <person name="Mawaribuchi S."/>
            <person name="Jenkins J."/>
            <person name="Grimwood J."/>
            <person name="Schmutz J."/>
            <person name="Mitros T."/>
            <person name="Mozaffari S.V."/>
            <person name="Suzuki Y."/>
            <person name="Haramoto Y."/>
            <person name="Yamamoto T.S."/>
            <person name="Takagi C."/>
            <person name="Heald R."/>
            <person name="Miller K."/>
            <person name="Haudenschild C."/>
            <person name="Kitzman J."/>
            <person name="Nakayama T."/>
            <person name="Izutsu Y."/>
            <person name="Robert J."/>
            <person name="Fortriede J."/>
            <person name="Burns K."/>
            <person name="Lotay V."/>
            <person name="Karimi K."/>
            <person name="Yasuoka Y."/>
            <person name="Dichmann D.S."/>
            <person name="Flajnik M.F."/>
            <person name="Houston D.W."/>
            <person name="Shendure J."/>
            <person name="DuPasquier L."/>
            <person name="Vize P.D."/>
            <person name="Zorn A.M."/>
            <person name="Ito M."/>
            <person name="Marcotte E.M."/>
            <person name="Wallingford J.B."/>
            <person name="Ito Y."/>
            <person name="Asashima M."/>
            <person name="Ueno N."/>
            <person name="Matsuda Y."/>
            <person name="Veenstra G.J."/>
            <person name="Fujiyama A."/>
            <person name="Harland R.M."/>
            <person name="Taira M."/>
            <person name="Rokhsar D.S."/>
        </authorList>
    </citation>
    <scope>NUCLEOTIDE SEQUENCE [LARGE SCALE GENOMIC DNA]</scope>
    <source>
        <strain evidence="2">J</strain>
    </source>
</reference>
<evidence type="ECO:0000313" key="2">
    <source>
        <dbReference type="Proteomes" id="UP000694892"/>
    </source>
</evidence>
<accession>A0A974CIX1</accession>
<sequence length="81" mass="9163">MHVVCSCDVSLTYIIFCPPRLVACISLQRPSAPDCGVLPLAYHTEEQWEPLEAVMLLARLNMMAEKQYVVLTLENIITKEL</sequence>
<evidence type="ECO:0000313" key="1">
    <source>
        <dbReference type="EMBL" id="OCT74260.1"/>
    </source>
</evidence>
<dbReference type="AlphaFoldDB" id="A0A974CIX1"/>
<gene>
    <name evidence="1" type="ORF">XELAEV_18033218mg</name>
</gene>
<proteinExistence type="predicted"/>
<protein>
    <submittedName>
        <fullName evidence="1">Uncharacterized protein</fullName>
    </submittedName>
</protein>